<evidence type="ECO:0000256" key="1">
    <source>
        <dbReference type="SAM" id="MobiDB-lite"/>
    </source>
</evidence>
<sequence>MASEDKPYLHSEHQRHWEMYPNRLSSGVDGPSPADSRSVATTSNSSGMASAPGSQTTGPNPPATARTYEQVYHDMLEQNFRNRIVQMDPSRSVSPKIVPSTTASEPTPSSSSSKKDQYITTVYNITPRELPATPSPHMTPCGAILLNGIGLSDGTKRSNVVPVIIPASKPALETATQQQTQQSTAYPKQLHTLAILSPEANTGNTPIGSTNPAAILLQQQTTDHAKTQQEIYKRIQLQEKPRVAPNTALKALAQNADTVMLSQHQRPNMMLAIIKPKVKPPAPPHVYGAPDVGPTTLQQQHPPPKQYSPRLGRTGHRILSASEKVTVEYINEPPPAHSFPMEAPSATFTQTTSTASSVTSNLVPKGQSQIEALNLDTKHDSGSGGNLVKSEHRGKPSSSYVQHHVTCVQYESKLKGKSCCSCNHQQHADTAKAASNEGTSNGNNESKLKRMSCWDCIPGLAESAQTAYFLYKSGH</sequence>
<name>A0A182TQ23_9DIPT</name>
<evidence type="ECO:0000313" key="2">
    <source>
        <dbReference type="EnsemblMetazoa" id="AMEC006303-PA"/>
    </source>
</evidence>
<organism evidence="2 3">
    <name type="scientific">Anopheles melas</name>
    <dbReference type="NCBI Taxonomy" id="34690"/>
    <lineage>
        <taxon>Eukaryota</taxon>
        <taxon>Metazoa</taxon>
        <taxon>Ecdysozoa</taxon>
        <taxon>Arthropoda</taxon>
        <taxon>Hexapoda</taxon>
        <taxon>Insecta</taxon>
        <taxon>Pterygota</taxon>
        <taxon>Neoptera</taxon>
        <taxon>Endopterygota</taxon>
        <taxon>Diptera</taxon>
        <taxon>Nematocera</taxon>
        <taxon>Culicoidea</taxon>
        <taxon>Culicidae</taxon>
        <taxon>Anophelinae</taxon>
        <taxon>Anopheles</taxon>
    </lineage>
</organism>
<accession>A0A182TQ23</accession>
<feature type="region of interest" description="Disordered" evidence="1">
    <location>
        <begin position="1"/>
        <end position="65"/>
    </location>
</feature>
<dbReference type="STRING" id="34690.A0A182TQ23"/>
<feature type="compositionally biased region" description="Polar residues" evidence="1">
    <location>
        <begin position="38"/>
        <end position="58"/>
    </location>
</feature>
<dbReference type="Proteomes" id="UP000075902">
    <property type="component" value="Unassembled WGS sequence"/>
</dbReference>
<reference evidence="3" key="1">
    <citation type="submission" date="2014-01" db="EMBL/GenBank/DDBJ databases">
        <title>The Genome Sequence of Anopheles melas CM1001059_A (V2).</title>
        <authorList>
            <consortium name="The Broad Institute Genomics Platform"/>
            <person name="Neafsey D.E."/>
            <person name="Besansky N."/>
            <person name="Howell P."/>
            <person name="Walton C."/>
            <person name="Young S.K."/>
            <person name="Zeng Q."/>
            <person name="Gargeya S."/>
            <person name="Fitzgerald M."/>
            <person name="Haas B."/>
            <person name="Abouelleil A."/>
            <person name="Allen A.W."/>
            <person name="Alvarado L."/>
            <person name="Arachchi H.M."/>
            <person name="Berlin A.M."/>
            <person name="Chapman S.B."/>
            <person name="Gainer-Dewar J."/>
            <person name="Goldberg J."/>
            <person name="Griggs A."/>
            <person name="Gujja S."/>
            <person name="Hansen M."/>
            <person name="Howarth C."/>
            <person name="Imamovic A."/>
            <person name="Ireland A."/>
            <person name="Larimer J."/>
            <person name="McCowan C."/>
            <person name="Murphy C."/>
            <person name="Pearson M."/>
            <person name="Poon T.W."/>
            <person name="Priest M."/>
            <person name="Roberts A."/>
            <person name="Saif S."/>
            <person name="Shea T."/>
            <person name="Sisk P."/>
            <person name="Sykes S."/>
            <person name="Wortman J."/>
            <person name="Nusbaum C."/>
            <person name="Birren B."/>
        </authorList>
    </citation>
    <scope>NUCLEOTIDE SEQUENCE [LARGE SCALE GENOMIC DNA]</scope>
    <source>
        <strain evidence="3">CM1001059</strain>
    </source>
</reference>
<dbReference type="AlphaFoldDB" id="A0A182TQ23"/>
<dbReference type="VEuPathDB" id="VectorBase:AMEC006303"/>
<feature type="compositionally biased region" description="Low complexity" evidence="1">
    <location>
        <begin position="99"/>
        <end position="112"/>
    </location>
</feature>
<protein>
    <submittedName>
        <fullName evidence="2">Uncharacterized protein</fullName>
    </submittedName>
</protein>
<feature type="compositionally biased region" description="Basic and acidic residues" evidence="1">
    <location>
        <begin position="1"/>
        <end position="18"/>
    </location>
</feature>
<dbReference type="EnsemblMetazoa" id="AMEC006303-RA">
    <property type="protein sequence ID" value="AMEC006303-PA"/>
    <property type="gene ID" value="AMEC006303"/>
</dbReference>
<feature type="region of interest" description="Disordered" evidence="1">
    <location>
        <begin position="376"/>
        <end position="397"/>
    </location>
</feature>
<keyword evidence="3" id="KW-1185">Reference proteome</keyword>
<proteinExistence type="predicted"/>
<reference evidence="2" key="2">
    <citation type="submission" date="2020-05" db="UniProtKB">
        <authorList>
            <consortium name="EnsemblMetazoa"/>
        </authorList>
    </citation>
    <scope>IDENTIFICATION</scope>
    <source>
        <strain evidence="2">CM1001059</strain>
    </source>
</reference>
<feature type="region of interest" description="Disordered" evidence="1">
    <location>
        <begin position="290"/>
        <end position="312"/>
    </location>
</feature>
<feature type="region of interest" description="Disordered" evidence="1">
    <location>
        <begin position="87"/>
        <end position="116"/>
    </location>
</feature>
<evidence type="ECO:0000313" key="3">
    <source>
        <dbReference type="Proteomes" id="UP000075902"/>
    </source>
</evidence>